<dbReference type="GO" id="GO:0032259">
    <property type="term" value="P:methylation"/>
    <property type="evidence" value="ECO:0007669"/>
    <property type="project" value="UniProtKB-KW"/>
</dbReference>
<gene>
    <name evidence="5" type="ORF">C095_05295</name>
</gene>
<evidence type="ECO:0000256" key="2">
    <source>
        <dbReference type="ARBA" id="ARBA00022679"/>
    </source>
</evidence>
<dbReference type="AlphaFoldDB" id="A0A0B4EX93"/>
<dbReference type="EMBL" id="AUZI01000012">
    <property type="protein sequence ID" value="KID49564.1"/>
    <property type="molecule type" value="Genomic_DNA"/>
</dbReference>
<evidence type="ECO:0000259" key="4">
    <source>
        <dbReference type="Pfam" id="PF13649"/>
    </source>
</evidence>
<proteinExistence type="predicted"/>
<name>A0A0B4EX93_9FUSO</name>
<evidence type="ECO:0000256" key="1">
    <source>
        <dbReference type="ARBA" id="ARBA00022603"/>
    </source>
</evidence>
<organism evidence="5 6">
    <name type="scientific">Fusobacterium necrophorum subsp. funduliforme B35</name>
    <dbReference type="NCBI Taxonomy" id="1226633"/>
    <lineage>
        <taxon>Bacteria</taxon>
        <taxon>Fusobacteriati</taxon>
        <taxon>Fusobacteriota</taxon>
        <taxon>Fusobacteriia</taxon>
        <taxon>Fusobacteriales</taxon>
        <taxon>Fusobacteriaceae</taxon>
        <taxon>Fusobacterium</taxon>
    </lineage>
</organism>
<keyword evidence="1 5" id="KW-0489">Methyltransferase</keyword>
<accession>A0A0B4EX93</accession>
<evidence type="ECO:0000256" key="3">
    <source>
        <dbReference type="ARBA" id="ARBA00022691"/>
    </source>
</evidence>
<dbReference type="CDD" id="cd02440">
    <property type="entry name" value="AdoMet_MTases"/>
    <property type="match status" value="1"/>
</dbReference>
<comment type="caution">
    <text evidence="5">The sequence shown here is derived from an EMBL/GenBank/DDBJ whole genome shotgun (WGS) entry which is preliminary data.</text>
</comment>
<feature type="domain" description="Methyltransferase" evidence="4">
    <location>
        <begin position="62"/>
        <end position="131"/>
    </location>
</feature>
<evidence type="ECO:0000313" key="5">
    <source>
        <dbReference type="EMBL" id="KID49564.1"/>
    </source>
</evidence>
<reference evidence="5 6" key="1">
    <citation type="submission" date="2013-08" db="EMBL/GenBank/DDBJ databases">
        <title>An opportunistic ruminal bacterium that causes liver abscesses in cattle.</title>
        <authorList>
            <person name="Benahmed F.H."/>
            <person name="Rasmussen M."/>
            <person name="Harbottle H."/>
            <person name="Soppet D."/>
            <person name="Nagaraja T.G."/>
            <person name="Davidson M."/>
        </authorList>
    </citation>
    <scope>NUCLEOTIDE SEQUENCE [LARGE SCALE GENOMIC DNA]</scope>
    <source>
        <strain evidence="5 6">B35</strain>
    </source>
</reference>
<dbReference type="PANTHER" id="PTHR43464">
    <property type="entry name" value="METHYLTRANSFERASE"/>
    <property type="match status" value="1"/>
</dbReference>
<dbReference type="Gene3D" id="3.40.50.150">
    <property type="entry name" value="Vaccinia Virus protein VP39"/>
    <property type="match status" value="1"/>
</dbReference>
<protein>
    <submittedName>
        <fullName evidence="5">Methyltransferase</fullName>
    </submittedName>
</protein>
<dbReference type="GO" id="GO:0008168">
    <property type="term" value="F:methyltransferase activity"/>
    <property type="evidence" value="ECO:0007669"/>
    <property type="project" value="UniProtKB-KW"/>
</dbReference>
<keyword evidence="2 5" id="KW-0808">Transferase</keyword>
<dbReference type="PANTHER" id="PTHR43464:SF19">
    <property type="entry name" value="UBIQUINONE BIOSYNTHESIS O-METHYLTRANSFERASE, MITOCHONDRIAL"/>
    <property type="match status" value="1"/>
</dbReference>
<dbReference type="OrthoDB" id="9811589at2"/>
<dbReference type="SUPFAM" id="SSF53335">
    <property type="entry name" value="S-adenosyl-L-methionine-dependent methyltransferases"/>
    <property type="match status" value="1"/>
</dbReference>
<dbReference type="Pfam" id="PF13649">
    <property type="entry name" value="Methyltransf_25"/>
    <property type="match status" value="1"/>
</dbReference>
<evidence type="ECO:0000313" key="6">
    <source>
        <dbReference type="Proteomes" id="UP000031184"/>
    </source>
</evidence>
<dbReference type="PATRIC" id="fig|1226633.4.peg.1069"/>
<keyword evidence="3" id="KW-0949">S-adenosyl-L-methionine</keyword>
<dbReference type="InterPro" id="IPR029063">
    <property type="entry name" value="SAM-dependent_MTases_sf"/>
</dbReference>
<dbReference type="InterPro" id="IPR041698">
    <property type="entry name" value="Methyltransf_25"/>
</dbReference>
<dbReference type="Proteomes" id="UP000031184">
    <property type="component" value="Unassembled WGS sequence"/>
</dbReference>
<sequence length="263" mass="31657">MKMENFEKMLASDRHQGNMEQIWDEKSAWFFHRTEKSKENFANRLVFRLIRDRALLQENSRILDIGCGTGRHLLEFSKHSSCLTGTDISSKMLTYAREKLSKVSDLHLLHGNWMELFQTEKEYDFVFASMTPAISLVEHIERMCFISKKYCMMERFVSHRDSVREEIQEMLGRVLNRLHQNEKEYSYAVWNIVWNLGYFPEILYETEEYEEEKTVEEYLEQIECSKEEEKKIREFLKSREKNGKILGSHKTRRAVILWDVRER</sequence>
<dbReference type="RefSeq" id="WP_027132182.1">
    <property type="nucleotide sequence ID" value="NZ_AOJP01000006.1"/>
</dbReference>